<feature type="non-terminal residue" evidence="2">
    <location>
        <position position="177"/>
    </location>
</feature>
<evidence type="ECO:0000313" key="3">
    <source>
        <dbReference type="Proteomes" id="UP001212841"/>
    </source>
</evidence>
<protein>
    <submittedName>
        <fullName evidence="2">Uncharacterized protein</fullName>
    </submittedName>
</protein>
<feature type="region of interest" description="Disordered" evidence="1">
    <location>
        <begin position="1"/>
        <end position="21"/>
    </location>
</feature>
<dbReference type="Proteomes" id="UP001212841">
    <property type="component" value="Unassembled WGS sequence"/>
</dbReference>
<comment type="caution">
    <text evidence="2">The sequence shown here is derived from an EMBL/GenBank/DDBJ whole genome shotgun (WGS) entry which is preliminary data.</text>
</comment>
<reference evidence="2" key="1">
    <citation type="submission" date="2020-05" db="EMBL/GenBank/DDBJ databases">
        <title>Phylogenomic resolution of chytrid fungi.</title>
        <authorList>
            <person name="Stajich J.E."/>
            <person name="Amses K."/>
            <person name="Simmons R."/>
            <person name="Seto K."/>
            <person name="Myers J."/>
            <person name="Bonds A."/>
            <person name="Quandt C.A."/>
            <person name="Barry K."/>
            <person name="Liu P."/>
            <person name="Grigoriev I."/>
            <person name="Longcore J.E."/>
            <person name="James T.Y."/>
        </authorList>
    </citation>
    <scope>NUCLEOTIDE SEQUENCE</scope>
    <source>
        <strain evidence="2">JEL0318</strain>
    </source>
</reference>
<organism evidence="2 3">
    <name type="scientific">Rhizophlyctis rosea</name>
    <dbReference type="NCBI Taxonomy" id="64517"/>
    <lineage>
        <taxon>Eukaryota</taxon>
        <taxon>Fungi</taxon>
        <taxon>Fungi incertae sedis</taxon>
        <taxon>Chytridiomycota</taxon>
        <taxon>Chytridiomycota incertae sedis</taxon>
        <taxon>Chytridiomycetes</taxon>
        <taxon>Rhizophlyctidales</taxon>
        <taxon>Rhizophlyctidaceae</taxon>
        <taxon>Rhizophlyctis</taxon>
    </lineage>
</organism>
<gene>
    <name evidence="2" type="ORF">HK097_006584</name>
</gene>
<sequence>QASELHHLSHNAPTSFDPHGGLVMSWTPHSWPPPPRDEDDSAYVQAFHIEHVAGPSVRKRKAGEEESSAVQRSSFVEKAELAVMEVITHQLSKQSEMSDTPAPSLLAHLASQLLHRDMDAWRKVFSSLAVRELTRIIPSTDLHHLNTTSTGEALGTSFRWIHALEDSAPLQELWQTG</sequence>
<evidence type="ECO:0000256" key="1">
    <source>
        <dbReference type="SAM" id="MobiDB-lite"/>
    </source>
</evidence>
<keyword evidence="3" id="KW-1185">Reference proteome</keyword>
<dbReference type="EMBL" id="JADGJD010003084">
    <property type="protein sequence ID" value="KAJ3025847.1"/>
    <property type="molecule type" value="Genomic_DNA"/>
</dbReference>
<proteinExistence type="predicted"/>
<dbReference type="AlphaFoldDB" id="A0AAD5WYG3"/>
<accession>A0AAD5WYG3</accession>
<feature type="non-terminal residue" evidence="2">
    <location>
        <position position="1"/>
    </location>
</feature>
<evidence type="ECO:0000313" key="2">
    <source>
        <dbReference type="EMBL" id="KAJ3025847.1"/>
    </source>
</evidence>
<name>A0AAD5WYG3_9FUNG</name>